<evidence type="ECO:0000313" key="2">
    <source>
        <dbReference type="Proteomes" id="UP001159363"/>
    </source>
</evidence>
<gene>
    <name evidence="1" type="ORF">PR048_019873</name>
</gene>
<name>A0ABQ9H4R4_9NEOP</name>
<dbReference type="EMBL" id="JARBHB010000007">
    <property type="protein sequence ID" value="KAJ8879266.1"/>
    <property type="molecule type" value="Genomic_DNA"/>
</dbReference>
<reference evidence="1 2" key="1">
    <citation type="submission" date="2023-02" db="EMBL/GenBank/DDBJ databases">
        <title>LHISI_Scaffold_Assembly.</title>
        <authorList>
            <person name="Stuart O.P."/>
            <person name="Cleave R."/>
            <person name="Magrath M.J.L."/>
            <person name="Mikheyev A.S."/>
        </authorList>
    </citation>
    <scope>NUCLEOTIDE SEQUENCE [LARGE SCALE GENOMIC DNA]</scope>
    <source>
        <strain evidence="1">Daus_M_001</strain>
        <tissue evidence="1">Leg muscle</tissue>
    </source>
</reference>
<comment type="caution">
    <text evidence="1">The sequence shown here is derived from an EMBL/GenBank/DDBJ whole genome shotgun (WGS) entry which is preliminary data.</text>
</comment>
<sequence length="149" mass="17073">MSINMSYEPNGDDGVTNSILDTYDIYSERNIKIRLGEEVCANIFRTWNQLSGMEKKMYTLSNNNEVQPSTSDAPSDIRNEQITPVRAKRNIIKNSETGSNWCRQAYCFVVGTNASKAERRSKTFRQSLTFEHNEECKTFPASVSFSTYR</sequence>
<protein>
    <submittedName>
        <fullName evidence="1">Uncharacterized protein</fullName>
    </submittedName>
</protein>
<accession>A0ABQ9H4R4</accession>
<evidence type="ECO:0000313" key="1">
    <source>
        <dbReference type="EMBL" id="KAJ8879266.1"/>
    </source>
</evidence>
<organism evidence="1 2">
    <name type="scientific">Dryococelus australis</name>
    <dbReference type="NCBI Taxonomy" id="614101"/>
    <lineage>
        <taxon>Eukaryota</taxon>
        <taxon>Metazoa</taxon>
        <taxon>Ecdysozoa</taxon>
        <taxon>Arthropoda</taxon>
        <taxon>Hexapoda</taxon>
        <taxon>Insecta</taxon>
        <taxon>Pterygota</taxon>
        <taxon>Neoptera</taxon>
        <taxon>Polyneoptera</taxon>
        <taxon>Phasmatodea</taxon>
        <taxon>Verophasmatodea</taxon>
        <taxon>Anareolatae</taxon>
        <taxon>Phasmatidae</taxon>
        <taxon>Eurycanthinae</taxon>
        <taxon>Dryococelus</taxon>
    </lineage>
</organism>
<feature type="non-terminal residue" evidence="1">
    <location>
        <position position="149"/>
    </location>
</feature>
<proteinExistence type="predicted"/>
<keyword evidence="2" id="KW-1185">Reference proteome</keyword>
<dbReference type="Proteomes" id="UP001159363">
    <property type="component" value="Chromosome 6"/>
</dbReference>